<dbReference type="PATRIC" id="fig|189381.12.peg.2100"/>
<name>A0A0M0G3Y2_9BACI</name>
<evidence type="ECO:0000313" key="1">
    <source>
        <dbReference type="EMBL" id="KON84478.1"/>
    </source>
</evidence>
<organism evidence="1 2">
    <name type="scientific">Rossellomorea marisflavi</name>
    <dbReference type="NCBI Taxonomy" id="189381"/>
    <lineage>
        <taxon>Bacteria</taxon>
        <taxon>Bacillati</taxon>
        <taxon>Bacillota</taxon>
        <taxon>Bacilli</taxon>
        <taxon>Bacillales</taxon>
        <taxon>Bacillaceae</taxon>
        <taxon>Rossellomorea</taxon>
    </lineage>
</organism>
<sequence length="80" mass="9674">MKSGRDSKRLQATCQYVRINTIFKKRIDERILYVLDYYYSKCQRRERVDRDTVAKRAGIWWEQANGTLLKIIPETQCRTE</sequence>
<comment type="caution">
    <text evidence="1">The sequence shown here is derived from an EMBL/GenBank/DDBJ whole genome shotgun (WGS) entry which is preliminary data.</text>
</comment>
<proteinExistence type="predicted"/>
<reference evidence="2" key="1">
    <citation type="submission" date="2015-07" db="EMBL/GenBank/DDBJ databases">
        <title>Fjat-14235 jcm11544.</title>
        <authorList>
            <person name="Liu B."/>
            <person name="Wang J."/>
            <person name="Zhu Y."/>
            <person name="Liu G."/>
            <person name="Chen Q."/>
            <person name="Chen Z."/>
            <person name="Lan J."/>
            <person name="Che J."/>
            <person name="Ge C."/>
            <person name="Shi H."/>
            <person name="Pan Z."/>
            <person name="Liu X."/>
        </authorList>
    </citation>
    <scope>NUCLEOTIDE SEQUENCE [LARGE SCALE GENOMIC DNA]</scope>
    <source>
        <strain evidence="2">JCM 11544</strain>
    </source>
</reference>
<dbReference type="Proteomes" id="UP000037405">
    <property type="component" value="Unassembled WGS sequence"/>
</dbReference>
<gene>
    <name evidence="1" type="ORF">AF331_10470</name>
</gene>
<protein>
    <submittedName>
        <fullName evidence="1">Uncharacterized protein</fullName>
    </submittedName>
</protein>
<evidence type="ECO:0000313" key="2">
    <source>
        <dbReference type="Proteomes" id="UP000037405"/>
    </source>
</evidence>
<keyword evidence="2" id="KW-1185">Reference proteome</keyword>
<accession>A0A0M0G3Y2</accession>
<dbReference type="EMBL" id="LGUE01000004">
    <property type="protein sequence ID" value="KON84478.1"/>
    <property type="molecule type" value="Genomic_DNA"/>
</dbReference>
<dbReference type="AlphaFoldDB" id="A0A0M0G3Y2"/>